<reference evidence="7" key="1">
    <citation type="submission" date="2020-05" db="EMBL/GenBank/DDBJ databases">
        <authorList>
            <person name="Chiriac C."/>
            <person name="Salcher M."/>
            <person name="Ghai R."/>
            <person name="Kavagutti S V."/>
        </authorList>
    </citation>
    <scope>NUCLEOTIDE SEQUENCE</scope>
</reference>
<evidence type="ECO:0000313" key="8">
    <source>
        <dbReference type="EMBL" id="CAB4895528.1"/>
    </source>
</evidence>
<accession>A0A6J6SSR6</accession>
<dbReference type="EMBL" id="CAFBMG010000029">
    <property type="protein sequence ID" value="CAB4895528.1"/>
    <property type="molecule type" value="Genomic_DNA"/>
</dbReference>
<dbReference type="PANTHER" id="PTHR34138:SF1">
    <property type="entry name" value="CELL SHAPE-DETERMINING PROTEIN MREC"/>
    <property type="match status" value="1"/>
</dbReference>
<name>A0A6J6SSR6_9ZZZZ</name>
<feature type="domain" description="Rod shape-determining protein MreC beta-barrel core" evidence="5">
    <location>
        <begin position="127"/>
        <end position="279"/>
    </location>
</feature>
<dbReference type="InterPro" id="IPR055342">
    <property type="entry name" value="MreC_beta-barrel_core"/>
</dbReference>
<comment type="similarity">
    <text evidence="1">Belongs to the MreC family.</text>
</comment>
<dbReference type="Gene3D" id="2.40.10.350">
    <property type="entry name" value="Rod shape-determining protein MreC, domain 2"/>
    <property type="match status" value="1"/>
</dbReference>
<evidence type="ECO:0000256" key="4">
    <source>
        <dbReference type="ARBA" id="ARBA00032089"/>
    </source>
</evidence>
<dbReference type="AlphaFoldDB" id="A0A6J6SSR6"/>
<dbReference type="PANTHER" id="PTHR34138">
    <property type="entry name" value="CELL SHAPE-DETERMINING PROTEIN MREC"/>
    <property type="match status" value="1"/>
</dbReference>
<organism evidence="7">
    <name type="scientific">freshwater metagenome</name>
    <dbReference type="NCBI Taxonomy" id="449393"/>
    <lineage>
        <taxon>unclassified sequences</taxon>
        <taxon>metagenomes</taxon>
        <taxon>ecological metagenomes</taxon>
    </lineage>
</organism>
<dbReference type="InterPro" id="IPR007221">
    <property type="entry name" value="MreC"/>
</dbReference>
<protein>
    <recommendedName>
        <fullName evidence="2">Cell shape-determining protein MreC</fullName>
    </recommendedName>
    <alternativeName>
        <fullName evidence="4">Cell shape protein MreC</fullName>
    </alternativeName>
</protein>
<dbReference type="EMBL" id="CAEZSF010000023">
    <property type="protein sequence ID" value="CAB4531634.1"/>
    <property type="molecule type" value="Genomic_DNA"/>
</dbReference>
<evidence type="ECO:0000256" key="3">
    <source>
        <dbReference type="ARBA" id="ARBA00022960"/>
    </source>
</evidence>
<sequence>MRPLSQPGKNRKRSRYVLLVITLLTVTIITLDARGVPLLSSARDSSRDALAPVRGASRWVTTPFRNAWNGITGYDTLREENEKLRQQLGQDTANEMREASAQEELAKLKEQLNISFLGSTQSQVARVISGASSNFADFTVEIDKGSELGLAVGNPVVTKGGLVGRIVRVTKKRSVVQLITDPDFSVGVTVGPDQNQGVGHGTGNTRTFIVDRGIDLTDEVKPKDSVFAGGIENSIMPPDLFIPIGTVDKITPDEAARVQVLQVNYTVDFSRLDVVQVIKWIPAS</sequence>
<gene>
    <name evidence="6" type="ORF">UFOPK1358_00404</name>
    <name evidence="7" type="ORF">UFOPK2766_00804</name>
    <name evidence="8" type="ORF">UFOPK3519_00554</name>
</gene>
<proteinExistence type="inferred from homology"/>
<dbReference type="EMBL" id="CAEZYU010000028">
    <property type="protein sequence ID" value="CAB4737597.1"/>
    <property type="molecule type" value="Genomic_DNA"/>
</dbReference>
<evidence type="ECO:0000256" key="2">
    <source>
        <dbReference type="ARBA" id="ARBA00013855"/>
    </source>
</evidence>
<evidence type="ECO:0000313" key="7">
    <source>
        <dbReference type="EMBL" id="CAB4737597.1"/>
    </source>
</evidence>
<keyword evidence="3" id="KW-0133">Cell shape</keyword>
<evidence type="ECO:0000256" key="1">
    <source>
        <dbReference type="ARBA" id="ARBA00009369"/>
    </source>
</evidence>
<dbReference type="InterPro" id="IPR042177">
    <property type="entry name" value="Cell/Rod_1"/>
</dbReference>
<dbReference type="Gene3D" id="2.40.10.340">
    <property type="entry name" value="Rod shape-determining protein MreC, domain 1"/>
    <property type="match status" value="1"/>
</dbReference>
<evidence type="ECO:0000313" key="6">
    <source>
        <dbReference type="EMBL" id="CAB4531634.1"/>
    </source>
</evidence>
<dbReference type="Pfam" id="PF04085">
    <property type="entry name" value="MreC"/>
    <property type="match status" value="1"/>
</dbReference>
<evidence type="ECO:0000259" key="5">
    <source>
        <dbReference type="Pfam" id="PF04085"/>
    </source>
</evidence>
<dbReference type="GO" id="GO:0008360">
    <property type="term" value="P:regulation of cell shape"/>
    <property type="evidence" value="ECO:0007669"/>
    <property type="project" value="UniProtKB-KW"/>
</dbReference>
<dbReference type="GO" id="GO:0005886">
    <property type="term" value="C:plasma membrane"/>
    <property type="evidence" value="ECO:0007669"/>
    <property type="project" value="TreeGrafter"/>
</dbReference>
<dbReference type="PIRSF" id="PIRSF038471">
    <property type="entry name" value="MreC"/>
    <property type="match status" value="1"/>
</dbReference>
<dbReference type="InterPro" id="IPR042175">
    <property type="entry name" value="Cell/Rod_MreC_2"/>
</dbReference>